<sequence>MSAPSHPDVRSDVAALRRYRLPLFPDPVVPFGDVVGAAPPPLVPTGAAAVDPDPVGAVQRVLGDLDGRGRELGAVEVLLADEALAAAEESARRLAAGAARPLEGVPFGVKDVVQVEGSPTTFGSRRYAGFRPATTAQAVRNLRAAGAVLVAKLATYEFASGPNSRTRNPWDPGRRSGGSSSGPAAAVGAGLLPLAVGTDTGGSIRVPAAWCGAVGLKPTLGRVPRAGIPPLTWTMDHTGPLASSVALAGAALTAMAGASATTAMAGRPASAAGDAPLAGLRVGVLGGWFRVASDEVLALVDAAAKVLAGLGATLVPVDLPVIEEIDPDAIKRILVAAETASLHDAGDDLDGYGAVFAQLLTGGRSLSAVDYLHALRCRTVLAGAVDALFADVDLLACATSAIVAPPEGVDAVPLGGRDRVLATVVARNTSVFNVSGHPALTVPCGRAPGTGLPVGLQLVAPCWREDVCLGAGIAYQEVAG</sequence>
<evidence type="ECO:0000313" key="3">
    <source>
        <dbReference type="EMBL" id="SEE88804.1"/>
    </source>
</evidence>
<keyword evidence="4" id="KW-1185">Reference proteome</keyword>
<dbReference type="Pfam" id="PF01425">
    <property type="entry name" value="Amidase"/>
    <property type="match status" value="1"/>
</dbReference>
<dbReference type="Proteomes" id="UP000181980">
    <property type="component" value="Unassembled WGS sequence"/>
</dbReference>
<dbReference type="InterPro" id="IPR000120">
    <property type="entry name" value="Amidase"/>
</dbReference>
<dbReference type="InterPro" id="IPR020556">
    <property type="entry name" value="Amidase_CS"/>
</dbReference>
<protein>
    <submittedName>
        <fullName evidence="3">Aspartyl-tRNA(Asn)/glutamyl-tRNA(Gln) amidotransferase subunit A</fullName>
    </submittedName>
</protein>
<proteinExistence type="predicted"/>
<dbReference type="SUPFAM" id="SSF75304">
    <property type="entry name" value="Amidase signature (AS) enzymes"/>
    <property type="match status" value="1"/>
</dbReference>
<dbReference type="InterPro" id="IPR036928">
    <property type="entry name" value="AS_sf"/>
</dbReference>
<evidence type="ECO:0000256" key="1">
    <source>
        <dbReference type="SAM" id="MobiDB-lite"/>
    </source>
</evidence>
<evidence type="ECO:0000259" key="2">
    <source>
        <dbReference type="Pfam" id="PF01425"/>
    </source>
</evidence>
<keyword evidence="3" id="KW-0808">Transferase</keyword>
<evidence type="ECO:0000313" key="4">
    <source>
        <dbReference type="Proteomes" id="UP000181980"/>
    </source>
</evidence>
<dbReference type="Gene3D" id="3.90.1300.10">
    <property type="entry name" value="Amidase signature (AS) domain"/>
    <property type="match status" value="1"/>
</dbReference>
<dbReference type="EMBL" id="FNUC01000003">
    <property type="protein sequence ID" value="SEE88804.1"/>
    <property type="molecule type" value="Genomic_DNA"/>
</dbReference>
<dbReference type="PANTHER" id="PTHR11895:SF176">
    <property type="entry name" value="AMIDASE AMID-RELATED"/>
    <property type="match status" value="1"/>
</dbReference>
<accession>A0A1H5MHP6</accession>
<organism evidence="3 4">
    <name type="scientific">Jiangella alba</name>
    <dbReference type="NCBI Taxonomy" id="561176"/>
    <lineage>
        <taxon>Bacteria</taxon>
        <taxon>Bacillati</taxon>
        <taxon>Actinomycetota</taxon>
        <taxon>Actinomycetes</taxon>
        <taxon>Jiangellales</taxon>
        <taxon>Jiangellaceae</taxon>
        <taxon>Jiangella</taxon>
    </lineage>
</organism>
<name>A0A1H5MHP6_9ACTN</name>
<feature type="domain" description="Amidase" evidence="2">
    <location>
        <begin position="71"/>
        <end position="469"/>
    </location>
</feature>
<dbReference type="InterPro" id="IPR023631">
    <property type="entry name" value="Amidase_dom"/>
</dbReference>
<gene>
    <name evidence="3" type="ORF">SAMN04488561_3184</name>
</gene>
<dbReference type="PROSITE" id="PS00571">
    <property type="entry name" value="AMIDASES"/>
    <property type="match status" value="1"/>
</dbReference>
<dbReference type="STRING" id="561176.SAMN04488561_3184"/>
<reference evidence="4" key="1">
    <citation type="submission" date="2016-10" db="EMBL/GenBank/DDBJ databases">
        <authorList>
            <person name="Varghese N."/>
            <person name="Submissions S."/>
        </authorList>
    </citation>
    <scope>NUCLEOTIDE SEQUENCE [LARGE SCALE GENOMIC DNA]</scope>
    <source>
        <strain evidence="4">DSM 45237</strain>
    </source>
</reference>
<dbReference type="RefSeq" id="WP_069111749.1">
    <property type="nucleotide sequence ID" value="NZ_FNUC01000003.1"/>
</dbReference>
<dbReference type="GO" id="GO:0016740">
    <property type="term" value="F:transferase activity"/>
    <property type="evidence" value="ECO:0007669"/>
    <property type="project" value="UniProtKB-KW"/>
</dbReference>
<feature type="region of interest" description="Disordered" evidence="1">
    <location>
        <begin position="161"/>
        <end position="184"/>
    </location>
</feature>
<dbReference type="PANTHER" id="PTHR11895">
    <property type="entry name" value="TRANSAMIDASE"/>
    <property type="match status" value="1"/>
</dbReference>
<dbReference type="AlphaFoldDB" id="A0A1H5MHP6"/>